<feature type="domain" description="Phospholipid/glycerol acyltransferase" evidence="8">
    <location>
        <begin position="456"/>
        <end position="572"/>
    </location>
</feature>
<dbReference type="Gene3D" id="1.20.1250.20">
    <property type="entry name" value="MFS general substrate transporter like domains"/>
    <property type="match status" value="1"/>
</dbReference>
<dbReference type="GO" id="GO:0005886">
    <property type="term" value="C:plasma membrane"/>
    <property type="evidence" value="ECO:0007669"/>
    <property type="project" value="UniProtKB-SubCell"/>
</dbReference>
<dbReference type="PANTHER" id="PTHR43266">
    <property type="entry name" value="MACROLIDE-EFFLUX PROTEIN"/>
    <property type="match status" value="1"/>
</dbReference>
<dbReference type="SUPFAM" id="SSF103473">
    <property type="entry name" value="MFS general substrate transporter"/>
    <property type="match status" value="1"/>
</dbReference>
<keyword evidence="4 7" id="KW-0812">Transmembrane</keyword>
<comment type="caution">
    <text evidence="9">The sequence shown here is derived from an EMBL/GenBank/DDBJ whole genome shotgun (WGS) entry which is preliminary data.</text>
</comment>
<feature type="transmembrane region" description="Helical" evidence="7">
    <location>
        <begin position="334"/>
        <end position="355"/>
    </location>
</feature>
<evidence type="ECO:0000256" key="1">
    <source>
        <dbReference type="ARBA" id="ARBA00004651"/>
    </source>
</evidence>
<feature type="transmembrane region" description="Helical" evidence="7">
    <location>
        <begin position="264"/>
        <end position="283"/>
    </location>
</feature>
<dbReference type="CDD" id="cd06173">
    <property type="entry name" value="MFS_MefA_like"/>
    <property type="match status" value="1"/>
</dbReference>
<dbReference type="InterPro" id="IPR036259">
    <property type="entry name" value="MFS_trans_sf"/>
</dbReference>
<evidence type="ECO:0000256" key="6">
    <source>
        <dbReference type="ARBA" id="ARBA00023136"/>
    </source>
</evidence>
<gene>
    <name evidence="9" type="ORF">NYR02_12845</name>
</gene>
<keyword evidence="5 7" id="KW-1133">Transmembrane helix</keyword>
<evidence type="ECO:0000256" key="5">
    <source>
        <dbReference type="ARBA" id="ARBA00022989"/>
    </source>
</evidence>
<feature type="transmembrane region" description="Helical" evidence="7">
    <location>
        <begin position="401"/>
        <end position="420"/>
    </location>
</feature>
<accession>A0A9X3AS23</accession>
<dbReference type="AlphaFoldDB" id="A0A9X3AS23"/>
<protein>
    <submittedName>
        <fullName evidence="9">MFS transporter</fullName>
    </submittedName>
</protein>
<dbReference type="EMBL" id="JAOANI010000019">
    <property type="protein sequence ID" value="MCT7359900.1"/>
    <property type="molecule type" value="Genomic_DNA"/>
</dbReference>
<evidence type="ECO:0000256" key="2">
    <source>
        <dbReference type="ARBA" id="ARBA00022448"/>
    </source>
</evidence>
<feature type="transmembrane region" description="Helical" evidence="7">
    <location>
        <begin position="85"/>
        <end position="105"/>
    </location>
</feature>
<feature type="transmembrane region" description="Helical" evidence="7">
    <location>
        <begin position="174"/>
        <end position="191"/>
    </location>
</feature>
<evidence type="ECO:0000313" key="9">
    <source>
        <dbReference type="EMBL" id="MCT7359900.1"/>
    </source>
</evidence>
<comment type="subcellular location">
    <subcellularLocation>
        <location evidence="1">Cell membrane</location>
        <topology evidence="1">Multi-pass membrane protein</topology>
    </subcellularLocation>
</comment>
<evidence type="ECO:0000313" key="10">
    <source>
        <dbReference type="Proteomes" id="UP001147830"/>
    </source>
</evidence>
<feature type="transmembrane region" description="Helical" evidence="7">
    <location>
        <begin position="146"/>
        <end position="168"/>
    </location>
</feature>
<dbReference type="Pfam" id="PF01553">
    <property type="entry name" value="Acyltransferase"/>
    <property type="match status" value="1"/>
</dbReference>
<keyword evidence="3" id="KW-1003">Cell membrane</keyword>
<feature type="transmembrane region" description="Helical" evidence="7">
    <location>
        <begin position="31"/>
        <end position="47"/>
    </location>
</feature>
<evidence type="ECO:0000256" key="7">
    <source>
        <dbReference type="SAM" id="Phobius"/>
    </source>
</evidence>
<keyword evidence="2" id="KW-0813">Transport</keyword>
<feature type="transmembrane region" description="Helical" evidence="7">
    <location>
        <begin position="111"/>
        <end position="134"/>
    </location>
</feature>
<dbReference type="InterPro" id="IPR011701">
    <property type="entry name" value="MFS"/>
</dbReference>
<dbReference type="GO" id="GO:0016746">
    <property type="term" value="F:acyltransferase activity"/>
    <property type="evidence" value="ECO:0007669"/>
    <property type="project" value="InterPro"/>
</dbReference>
<dbReference type="SUPFAM" id="SSF69593">
    <property type="entry name" value="Glycerol-3-phosphate (1)-acyltransferase"/>
    <property type="match status" value="1"/>
</dbReference>
<feature type="transmembrane region" description="Helical" evidence="7">
    <location>
        <begin position="295"/>
        <end position="314"/>
    </location>
</feature>
<proteinExistence type="predicted"/>
<feature type="transmembrane region" description="Helical" evidence="7">
    <location>
        <begin position="228"/>
        <end position="248"/>
    </location>
</feature>
<evidence type="ECO:0000256" key="3">
    <source>
        <dbReference type="ARBA" id="ARBA00022475"/>
    </source>
</evidence>
<name>A0A9X3AS23_9GAMM</name>
<evidence type="ECO:0000259" key="8">
    <source>
        <dbReference type="SMART" id="SM00563"/>
    </source>
</evidence>
<keyword evidence="10" id="KW-1185">Reference proteome</keyword>
<evidence type="ECO:0000256" key="4">
    <source>
        <dbReference type="ARBA" id="ARBA00022692"/>
    </source>
</evidence>
<dbReference type="SMART" id="SM00563">
    <property type="entry name" value="PlsC"/>
    <property type="match status" value="1"/>
</dbReference>
<organism evidence="9 10">
    <name type="scientific">Thalassolituus pacificus</name>
    <dbReference type="NCBI Taxonomy" id="2975440"/>
    <lineage>
        <taxon>Bacteria</taxon>
        <taxon>Pseudomonadati</taxon>
        <taxon>Pseudomonadota</taxon>
        <taxon>Gammaproteobacteria</taxon>
        <taxon>Oceanospirillales</taxon>
        <taxon>Oceanospirillaceae</taxon>
        <taxon>Thalassolituus</taxon>
    </lineage>
</organism>
<sequence length="628" mass="68999">MSQHSQFALLGKRRFLPYFVTQALGAFNDNLYKNALLLLIAFSGIIAEEDSALYTNLAAGLFILPFFLFSPIAGQIADKMEKSRLIRSVKLLEVAIMLIAAVGVITNNMTLMMTLLFLMGLQSALFGPVKFALLPQQLHKDELVGGNALVEMGTFLAILGGTITAGLLFDLTAAKYWIAAGVIFFAVLGYFSSRFIPTAEAGDPQLTINWNPFTELVNTLRNARQQRAVYLSIMAISWFWFLGASYLTQFPNLARDHLGGNPQIVTLLLTLFSVGVAAGSLLCEKLSGHKVELGIVPIGSLGMSIFGVDLYFAISSLNISSDLSALAFVQNADHWRMMADIALISLFGGLYVVPLQALIQQRSDEKMRAQTIAANNVMNALFMVGSAAFGIISLVVMKLSIAEYFCVIAIMNIVVVGYVYSQVPEFTLRFVIWMLSHTMYRVSHKGIQNIPEEGPVVLVCNHVSYVDALLIAGACPRPIRFVMDRSISEMPGLKWFFRLAKTIPICSPKANTEVYETAFRRIKEELADGQVVCIFPEGKLTQSGNIETFRAGIERIIAETPVPVIPMALDGLWGSFFSHKDGLALTKTPRRFWSRVGLTVGQPKAAESVTAAILEQDVKHLFHAGQNL</sequence>
<dbReference type="CDD" id="cd07989">
    <property type="entry name" value="LPLAT_AGPAT-like"/>
    <property type="match status" value="1"/>
</dbReference>
<keyword evidence="6 7" id="KW-0472">Membrane</keyword>
<feature type="transmembrane region" description="Helical" evidence="7">
    <location>
        <begin position="376"/>
        <end position="395"/>
    </location>
</feature>
<dbReference type="PANTHER" id="PTHR43266:SF2">
    <property type="entry name" value="MAJOR FACILITATOR SUPERFAMILY (MFS) PROFILE DOMAIN-CONTAINING PROTEIN"/>
    <property type="match status" value="1"/>
</dbReference>
<feature type="transmembrane region" description="Helical" evidence="7">
    <location>
        <begin position="53"/>
        <end position="73"/>
    </location>
</feature>
<dbReference type="Proteomes" id="UP001147830">
    <property type="component" value="Unassembled WGS sequence"/>
</dbReference>
<dbReference type="InterPro" id="IPR002123">
    <property type="entry name" value="Plipid/glycerol_acylTrfase"/>
</dbReference>
<dbReference type="GO" id="GO:0022857">
    <property type="term" value="F:transmembrane transporter activity"/>
    <property type="evidence" value="ECO:0007669"/>
    <property type="project" value="InterPro"/>
</dbReference>
<dbReference type="Pfam" id="PF07690">
    <property type="entry name" value="MFS_1"/>
    <property type="match status" value="1"/>
</dbReference>
<dbReference type="RefSeq" id="WP_260976751.1">
    <property type="nucleotide sequence ID" value="NZ_JAOANI010000019.1"/>
</dbReference>
<reference evidence="9" key="1">
    <citation type="journal article" date="2022" name="Front. Microbiol.">
        <title>Genome-based taxonomic rearrangement of Oceanobacter-related bacteria including the description of Thalassolituus hydrocarbonoclasticus sp. nov. and Thalassolituus pacificus sp. nov. and emended description of the genus Thalassolituus.</title>
        <authorList>
            <person name="Dong C."/>
            <person name="Wei L."/>
            <person name="Wang J."/>
            <person name="Lai Q."/>
            <person name="Huang Z."/>
            <person name="Shao Z."/>
        </authorList>
    </citation>
    <scope>NUCLEOTIDE SEQUENCE</scope>
    <source>
        <strain evidence="9">59MF3M-4</strain>
    </source>
</reference>
<reference evidence="9" key="2">
    <citation type="submission" date="2022-08" db="EMBL/GenBank/DDBJ databases">
        <authorList>
            <person name="Dong C."/>
        </authorList>
    </citation>
    <scope>NUCLEOTIDE SEQUENCE</scope>
    <source>
        <strain evidence="9">59MF3M-4</strain>
    </source>
</reference>